<feature type="transmembrane region" description="Helical" evidence="1">
    <location>
        <begin position="34"/>
        <end position="55"/>
    </location>
</feature>
<evidence type="ECO:0000256" key="1">
    <source>
        <dbReference type="SAM" id="Phobius"/>
    </source>
</evidence>
<keyword evidence="1" id="KW-1133">Transmembrane helix</keyword>
<keyword evidence="3" id="KW-1185">Reference proteome</keyword>
<accession>A0A8D4VM29</accession>
<reference evidence="2" key="1">
    <citation type="submission" date="2019-06" db="EMBL/GenBank/DDBJ databases">
        <title>Complete genome sequence of Methylogaea oryzae strain JCM16910.</title>
        <authorList>
            <person name="Asakawa S."/>
        </authorList>
    </citation>
    <scope>NUCLEOTIDE SEQUENCE</scope>
    <source>
        <strain evidence="2">E10</strain>
    </source>
</reference>
<organism evidence="2 3">
    <name type="scientific">Methylogaea oryzae</name>
    <dbReference type="NCBI Taxonomy" id="1295382"/>
    <lineage>
        <taxon>Bacteria</taxon>
        <taxon>Pseudomonadati</taxon>
        <taxon>Pseudomonadota</taxon>
        <taxon>Gammaproteobacteria</taxon>
        <taxon>Methylococcales</taxon>
        <taxon>Methylococcaceae</taxon>
        <taxon>Methylogaea</taxon>
    </lineage>
</organism>
<dbReference type="KEGG" id="moz:MoryE10_06920"/>
<dbReference type="AlphaFoldDB" id="A0A8D4VM29"/>
<dbReference type="EMBL" id="AP019782">
    <property type="protein sequence ID" value="BBL70086.1"/>
    <property type="molecule type" value="Genomic_DNA"/>
</dbReference>
<sequence>MASKFQLKHFLDHPVQTSLFVTDFALVLFVHSHFPFFLSLVMVGLLVYLSMFFGAKFADCFPHARGEQDSAVS</sequence>
<keyword evidence="1" id="KW-0472">Membrane</keyword>
<dbReference type="RefSeq" id="WP_054775095.1">
    <property type="nucleotide sequence ID" value="NZ_AP019782.1"/>
</dbReference>
<keyword evidence="1" id="KW-0812">Transmembrane</keyword>
<evidence type="ECO:0000313" key="2">
    <source>
        <dbReference type="EMBL" id="BBL70086.1"/>
    </source>
</evidence>
<evidence type="ECO:0000313" key="3">
    <source>
        <dbReference type="Proteomes" id="UP000824988"/>
    </source>
</evidence>
<gene>
    <name evidence="2" type="ORF">MoryE10_06920</name>
</gene>
<protein>
    <submittedName>
        <fullName evidence="2">Uncharacterized protein</fullName>
    </submittedName>
</protein>
<name>A0A8D4VM29_9GAMM</name>
<proteinExistence type="predicted"/>
<dbReference type="Proteomes" id="UP000824988">
    <property type="component" value="Chromosome"/>
</dbReference>